<evidence type="ECO:0000256" key="1">
    <source>
        <dbReference type="ARBA" id="ARBA00023224"/>
    </source>
</evidence>
<feature type="domain" description="HAMP" evidence="6">
    <location>
        <begin position="355"/>
        <end position="409"/>
    </location>
</feature>
<dbReference type="InterPro" id="IPR004089">
    <property type="entry name" value="MCPsignal_dom"/>
</dbReference>
<evidence type="ECO:0000313" key="8">
    <source>
        <dbReference type="Proteomes" id="UP000711995"/>
    </source>
</evidence>
<dbReference type="PANTHER" id="PTHR32089:SF112">
    <property type="entry name" value="LYSOZYME-LIKE PROTEIN-RELATED"/>
    <property type="match status" value="1"/>
</dbReference>
<dbReference type="SMART" id="SM00304">
    <property type="entry name" value="HAMP"/>
    <property type="match status" value="1"/>
</dbReference>
<keyword evidence="8" id="KW-1185">Reference proteome</keyword>
<dbReference type="SMART" id="SM00283">
    <property type="entry name" value="MA"/>
    <property type="match status" value="1"/>
</dbReference>
<keyword evidence="4" id="KW-1133">Transmembrane helix</keyword>
<evidence type="ECO:0000256" key="3">
    <source>
        <dbReference type="PROSITE-ProRule" id="PRU00284"/>
    </source>
</evidence>
<proteinExistence type="inferred from homology"/>
<evidence type="ECO:0000259" key="6">
    <source>
        <dbReference type="PROSITE" id="PS50885"/>
    </source>
</evidence>
<dbReference type="RefSeq" id="WP_167699864.1">
    <property type="nucleotide sequence ID" value="NZ_CP118174.1"/>
</dbReference>
<comment type="similarity">
    <text evidence="2">Belongs to the methyl-accepting chemotaxis (MCP) protein family.</text>
</comment>
<dbReference type="AlphaFoldDB" id="A0A968KTF6"/>
<protein>
    <submittedName>
        <fullName evidence="7">Methyl-accepting chemotaxis protein</fullName>
    </submittedName>
</protein>
<dbReference type="Gene3D" id="3.30.450.20">
    <property type="entry name" value="PAS domain"/>
    <property type="match status" value="1"/>
</dbReference>
<reference evidence="7 8" key="1">
    <citation type="submission" date="2020-03" db="EMBL/GenBank/DDBJ databases">
        <title>Spirochaetal bacteria isolated from arthropods constitute a novel genus Entomospira genus novum within the order Spirochaetales.</title>
        <authorList>
            <person name="Grana-Miraglia L."/>
            <person name="Sikutova S."/>
            <person name="Fingerle V."/>
            <person name="Sing A."/>
            <person name="Castillo-Ramirez S."/>
            <person name="Margos G."/>
            <person name="Rudolf I."/>
        </authorList>
    </citation>
    <scope>NUCLEOTIDE SEQUENCE [LARGE SCALE GENOMIC DNA]</scope>
    <source>
        <strain evidence="7 8">BR193</strain>
    </source>
</reference>
<gene>
    <name evidence="7" type="ORF">HCT14_01870</name>
</gene>
<keyword evidence="1 3" id="KW-0807">Transducer</keyword>
<evidence type="ECO:0000313" key="7">
    <source>
        <dbReference type="EMBL" id="NIZ40261.1"/>
    </source>
</evidence>
<dbReference type="Pfam" id="PF00672">
    <property type="entry name" value="HAMP"/>
    <property type="match status" value="1"/>
</dbReference>
<accession>A0A968KTF6</accession>
<organism evidence="7 8">
    <name type="scientific">Entomospira entomophila</name>
    <dbReference type="NCBI Taxonomy" id="2719988"/>
    <lineage>
        <taxon>Bacteria</taxon>
        <taxon>Pseudomonadati</taxon>
        <taxon>Spirochaetota</taxon>
        <taxon>Spirochaetia</taxon>
        <taxon>Spirochaetales</taxon>
        <taxon>Spirochaetaceae</taxon>
        <taxon>Entomospira</taxon>
    </lineage>
</organism>
<keyword evidence="4" id="KW-0812">Transmembrane</keyword>
<dbReference type="GO" id="GO:0007165">
    <property type="term" value="P:signal transduction"/>
    <property type="evidence" value="ECO:0007669"/>
    <property type="project" value="UniProtKB-KW"/>
</dbReference>
<dbReference type="Pfam" id="PF00015">
    <property type="entry name" value="MCPsignal"/>
    <property type="match status" value="1"/>
</dbReference>
<keyword evidence="4" id="KW-0472">Membrane</keyword>
<feature type="domain" description="Methyl-accepting transducer" evidence="5">
    <location>
        <begin position="456"/>
        <end position="678"/>
    </location>
</feature>
<dbReference type="Gene3D" id="1.10.287.950">
    <property type="entry name" value="Methyl-accepting chemotaxis protein"/>
    <property type="match status" value="1"/>
</dbReference>
<dbReference type="Gene3D" id="6.10.340.10">
    <property type="match status" value="1"/>
</dbReference>
<dbReference type="Proteomes" id="UP000711995">
    <property type="component" value="Unassembled WGS sequence"/>
</dbReference>
<dbReference type="SUPFAM" id="SSF58104">
    <property type="entry name" value="Methyl-accepting chemotaxis protein (MCP) signaling domain"/>
    <property type="match status" value="1"/>
</dbReference>
<dbReference type="PROSITE" id="PS50111">
    <property type="entry name" value="CHEMOTAXIS_TRANSDUC_2"/>
    <property type="match status" value="1"/>
</dbReference>
<evidence type="ECO:0000259" key="5">
    <source>
        <dbReference type="PROSITE" id="PS50111"/>
    </source>
</evidence>
<dbReference type="InterPro" id="IPR003660">
    <property type="entry name" value="HAMP_dom"/>
</dbReference>
<feature type="transmembrane region" description="Helical" evidence="4">
    <location>
        <begin position="6"/>
        <end position="27"/>
    </location>
</feature>
<dbReference type="CDD" id="cd06225">
    <property type="entry name" value="HAMP"/>
    <property type="match status" value="1"/>
</dbReference>
<feature type="transmembrane region" description="Helical" evidence="4">
    <location>
        <begin position="334"/>
        <end position="358"/>
    </location>
</feature>
<evidence type="ECO:0000256" key="4">
    <source>
        <dbReference type="SAM" id="Phobius"/>
    </source>
</evidence>
<dbReference type="EMBL" id="JAATLJ010000001">
    <property type="protein sequence ID" value="NIZ40261.1"/>
    <property type="molecule type" value="Genomic_DNA"/>
</dbReference>
<dbReference type="PROSITE" id="PS50885">
    <property type="entry name" value="HAMP"/>
    <property type="match status" value="1"/>
</dbReference>
<name>A0A968KTF6_9SPIO</name>
<sequence length="742" mass="81272">MKVRTRAAVFISITLMFSITVLTVVTLKSVERMVLIRSIDMGDQYVSMVTAALAEQWVTIDVETHTLQTMMAAHPNNPEERRGWMASLLERMSLGLDNVYGIWVILQPNTLDGLDASFINDPENFGDEFGRVQMYAKKGEVTFLGAHHADIDQTEAISQAIRMRESQVTSPIFSNFNPRVNIARSGYALVQPIINPITNQVHGVVGFDVSSDFLFYPLSRFPAPMPAFLRAVGGLYGDMKIYYHTNPELIGSPASNVFLDGELRVITDTLSNARGDESFHLRRMSPNSDGSFIPVYTFYSRIPLPSKDHSRDWVGYYTVVEEDMLEGIADLRSGVMTGVFFLLILVILIVMILMTVILNTLGKTNEAISDVAAGGGDLTKRIEVRGNDELAELAGNFNKFSDTLQKIVATVKTNTEGLEKTSHKLNSEMGKAQDDLSEIRSTVDVLVLSVESQMRSLDNSNNAVNSLVSSIGSLDDLVVTQAAGITQSSAAIEEMVSSINSVTRIVNDMAQQYKGLYSAGEVGKEKQQLVRDRIREVVKGSVKLQEANSIIEEIANQTNLLAMNAAIEAAHAGDIGKGFAVVADEIRNLAESAAEQSKSIGQELRTVHETIASIEQASNDSEHSYSDVFNAIDSLSNLVDQVQSAMQEQSVGSGEVLRSLKMITQSSQDVKDAAMTMRDESVAIIEVMKNLTEGMVSDRKKVGSVASVTEGIMETTSQLSRLVRDNESKIGEVAELMAQFKV</sequence>
<comment type="caution">
    <text evidence="7">The sequence shown here is derived from an EMBL/GenBank/DDBJ whole genome shotgun (WGS) entry which is preliminary data.</text>
</comment>
<dbReference type="GO" id="GO:0016020">
    <property type="term" value="C:membrane"/>
    <property type="evidence" value="ECO:0007669"/>
    <property type="project" value="InterPro"/>
</dbReference>
<evidence type="ECO:0000256" key="2">
    <source>
        <dbReference type="ARBA" id="ARBA00029447"/>
    </source>
</evidence>
<dbReference type="PANTHER" id="PTHR32089">
    <property type="entry name" value="METHYL-ACCEPTING CHEMOTAXIS PROTEIN MCPB"/>
    <property type="match status" value="1"/>
</dbReference>